<geneLocation type="plasmid" evidence="1 2">
    <name>p2</name>
</geneLocation>
<reference evidence="1 2" key="1">
    <citation type="journal article" date="2014" name="Genome Announc.">
        <title>Complete Genome Sequence of Cronobacter sakazakii Strain CMCC 45402.</title>
        <authorList>
            <person name="Zhao Z."/>
            <person name="Wang L."/>
            <person name="Wang B."/>
            <person name="Liang H."/>
            <person name="Ye Q."/>
            <person name="Zeng M."/>
        </authorList>
    </citation>
    <scope>NUCLEOTIDE SEQUENCE [LARGE SCALE GENOMIC DNA]</scope>
    <source>
        <strain evidence="2">45402</strain>
        <plasmid evidence="2">Plasmid p2</plasmid>
    </source>
</reference>
<dbReference type="Proteomes" id="UP000018545">
    <property type="component" value="Plasmid p2"/>
</dbReference>
<sequence length="242" mass="27645">MHLQEISCVLSSGIRKKAEADLRTPPHRADARKHKICLSVSCLLIHMLCYPPFRDAARSRRYRRSVKIMNVVHFRKSVNTEKIGSYKNGRPVIYLCYINLDYYLLLYSKHHGWLDNMNLLTDETVVLIREMIAGNYDTDEVWIVDIPDKETGASHRVVVNGDSIVLAGVNSKGQLHENPQARQKPGGPPPKTLSGTFANQPVKERLDRLMCAIAQQRARQEKAFLDKELKNTAIKKSEKKRL</sequence>
<accession>V5U7C0</accession>
<dbReference type="HOGENOM" id="CLU_1145696_0_0_6"/>
<evidence type="ECO:0000313" key="2">
    <source>
        <dbReference type="Proteomes" id="UP000018545"/>
    </source>
</evidence>
<name>V5U7C0_9ENTR</name>
<protein>
    <submittedName>
        <fullName evidence="1">Uncharacterized protein</fullName>
    </submittedName>
</protein>
<dbReference type="AlphaFoldDB" id="V5U7C0"/>
<evidence type="ECO:0000313" key="1">
    <source>
        <dbReference type="EMBL" id="AHB72664.1"/>
    </source>
</evidence>
<keyword evidence="1" id="KW-0614">Plasmid</keyword>
<organism evidence="1 2">
    <name type="scientific">Cronobacter malonaticus</name>
    <dbReference type="NCBI Taxonomy" id="413503"/>
    <lineage>
        <taxon>Bacteria</taxon>
        <taxon>Pseudomonadati</taxon>
        <taxon>Pseudomonadota</taxon>
        <taxon>Gammaproteobacteria</taxon>
        <taxon>Enterobacterales</taxon>
        <taxon>Enterobacteriaceae</taxon>
        <taxon>Cronobacter</taxon>
    </lineage>
</organism>
<dbReference type="EMBL" id="CP006733">
    <property type="protein sequence ID" value="AHB72664.1"/>
    <property type="molecule type" value="Genomic_DNA"/>
</dbReference>
<gene>
    <name evidence="1" type="ORF">P262_p2089</name>
</gene>
<dbReference type="KEGG" id="csi:P262_p2089"/>
<proteinExistence type="predicted"/>